<dbReference type="EMBL" id="ML976087">
    <property type="protein sequence ID" value="KAF1939183.1"/>
    <property type="molecule type" value="Genomic_DNA"/>
</dbReference>
<reference evidence="4" key="1">
    <citation type="journal article" date="2020" name="Stud. Mycol.">
        <title>101 Dothideomycetes genomes: a test case for predicting lifestyles and emergence of pathogens.</title>
        <authorList>
            <person name="Haridas S."/>
            <person name="Albert R."/>
            <person name="Binder M."/>
            <person name="Bloem J."/>
            <person name="Labutti K."/>
            <person name="Salamov A."/>
            <person name="Andreopoulos B."/>
            <person name="Baker S."/>
            <person name="Barry K."/>
            <person name="Bills G."/>
            <person name="Bluhm B."/>
            <person name="Cannon C."/>
            <person name="Castanera R."/>
            <person name="Culley D."/>
            <person name="Daum C."/>
            <person name="Ezra D."/>
            <person name="Gonzalez J."/>
            <person name="Henrissat B."/>
            <person name="Kuo A."/>
            <person name="Liang C."/>
            <person name="Lipzen A."/>
            <person name="Lutzoni F."/>
            <person name="Magnuson J."/>
            <person name="Mondo S."/>
            <person name="Nolan M."/>
            <person name="Ohm R."/>
            <person name="Pangilinan J."/>
            <person name="Park H.-J."/>
            <person name="Ramirez L."/>
            <person name="Alfaro M."/>
            <person name="Sun H."/>
            <person name="Tritt A."/>
            <person name="Yoshinaga Y."/>
            <person name="Zwiers L.-H."/>
            <person name="Turgeon B."/>
            <person name="Goodwin S."/>
            <person name="Spatafora J."/>
            <person name="Crous P."/>
            <person name="Grigoriev I."/>
        </authorList>
    </citation>
    <scope>NUCLEOTIDE SEQUENCE</scope>
    <source>
        <strain evidence="4">CBS 161.51</strain>
    </source>
</reference>
<evidence type="ECO:0000313" key="4">
    <source>
        <dbReference type="EMBL" id="KAF1939183.1"/>
    </source>
</evidence>
<proteinExistence type="predicted"/>
<dbReference type="Proteomes" id="UP000800038">
    <property type="component" value="Unassembled WGS sequence"/>
</dbReference>
<dbReference type="AlphaFoldDB" id="A0A6A5SGJ1"/>
<protein>
    <submittedName>
        <fullName evidence="4">Uncharacterized protein</fullName>
    </submittedName>
</protein>
<dbReference type="SUPFAM" id="SSF51197">
    <property type="entry name" value="Clavaminate synthase-like"/>
    <property type="match status" value="1"/>
</dbReference>
<dbReference type="PANTHER" id="PTHR43779">
    <property type="entry name" value="DIOXYGENASE RV0097-RELATED"/>
    <property type="match status" value="1"/>
</dbReference>
<evidence type="ECO:0000256" key="1">
    <source>
        <dbReference type="ARBA" id="ARBA00001954"/>
    </source>
</evidence>
<organism evidence="4 5">
    <name type="scientific">Clathrospora elynae</name>
    <dbReference type="NCBI Taxonomy" id="706981"/>
    <lineage>
        <taxon>Eukaryota</taxon>
        <taxon>Fungi</taxon>
        <taxon>Dikarya</taxon>
        <taxon>Ascomycota</taxon>
        <taxon>Pezizomycotina</taxon>
        <taxon>Dothideomycetes</taxon>
        <taxon>Pleosporomycetidae</taxon>
        <taxon>Pleosporales</taxon>
        <taxon>Diademaceae</taxon>
        <taxon>Clathrospora</taxon>
    </lineage>
</organism>
<accession>A0A6A5SGJ1</accession>
<dbReference type="InterPro" id="IPR051178">
    <property type="entry name" value="TfdA_dioxygenase"/>
</dbReference>
<gene>
    <name evidence="4" type="ORF">EJ02DRAFT_514052</name>
</gene>
<evidence type="ECO:0000256" key="2">
    <source>
        <dbReference type="ARBA" id="ARBA00023002"/>
    </source>
</evidence>
<evidence type="ECO:0000313" key="5">
    <source>
        <dbReference type="Proteomes" id="UP000800038"/>
    </source>
</evidence>
<dbReference type="Gene3D" id="3.60.130.10">
    <property type="entry name" value="Clavaminate synthase-like"/>
    <property type="match status" value="2"/>
</dbReference>
<name>A0A6A5SGJ1_9PLEO</name>
<dbReference type="GO" id="GO:0016491">
    <property type="term" value="F:oxidoreductase activity"/>
    <property type="evidence" value="ECO:0007669"/>
    <property type="project" value="UniProtKB-KW"/>
</dbReference>
<dbReference type="OrthoDB" id="93019at2759"/>
<dbReference type="InterPro" id="IPR042098">
    <property type="entry name" value="TauD-like_sf"/>
</dbReference>
<keyword evidence="2" id="KW-0560">Oxidoreductase</keyword>
<comment type="cofactor">
    <cofactor evidence="1">
        <name>Fe(2+)</name>
        <dbReference type="ChEBI" id="CHEBI:29033"/>
    </cofactor>
</comment>
<keyword evidence="3" id="KW-0408">Iron</keyword>
<dbReference type="PANTHER" id="PTHR43779:SF2">
    <property type="entry name" value="ALPHA-KETOGLUTARATE-DEPENDENT XANTHINE DIOXYGENASE XAN1"/>
    <property type="match status" value="1"/>
</dbReference>
<evidence type="ECO:0000256" key="3">
    <source>
        <dbReference type="ARBA" id="ARBA00023004"/>
    </source>
</evidence>
<sequence length="209" mass="23148">MPIIMNPILRAKLCDNMVAMMCVSAGNPGMTACSAKRNRDVVGIPGAENRWHIDAPFYARDPAWFTTLRCIKRPRAPKLTINWDDGSGLTMKTEPGLTAFFSNVQTYSLMTVEEKKIADHSWIECAPHPYQWMGNCKGRSNGLGVERVLNPECIMLPKVEEGDVILWANYQVFHTAVDYPDQWGARTMHQANIGASLGPVGPVGIPVFG</sequence>
<keyword evidence="5" id="KW-1185">Reference proteome</keyword>